<feature type="transmembrane region" description="Helical" evidence="7">
    <location>
        <begin position="346"/>
        <end position="371"/>
    </location>
</feature>
<dbReference type="OrthoDB" id="9789527at2"/>
<keyword evidence="4 7" id="KW-0812">Transmembrane</keyword>
<keyword evidence="9" id="KW-1185">Reference proteome</keyword>
<keyword evidence="3" id="KW-0813">Transport</keyword>
<feature type="transmembrane region" description="Helical" evidence="7">
    <location>
        <begin position="163"/>
        <end position="183"/>
    </location>
</feature>
<dbReference type="GO" id="GO:0042910">
    <property type="term" value="F:xenobiotic transmembrane transporter activity"/>
    <property type="evidence" value="ECO:0007669"/>
    <property type="project" value="InterPro"/>
</dbReference>
<protein>
    <submittedName>
        <fullName evidence="8">MATE family efflux transporter</fullName>
    </submittedName>
</protein>
<dbReference type="InterPro" id="IPR044644">
    <property type="entry name" value="DinF-like"/>
</dbReference>
<feature type="transmembrane region" description="Helical" evidence="7">
    <location>
        <begin position="12"/>
        <end position="33"/>
    </location>
</feature>
<evidence type="ECO:0000256" key="6">
    <source>
        <dbReference type="ARBA" id="ARBA00023136"/>
    </source>
</evidence>
<evidence type="ECO:0000256" key="2">
    <source>
        <dbReference type="ARBA" id="ARBA00010199"/>
    </source>
</evidence>
<evidence type="ECO:0000256" key="3">
    <source>
        <dbReference type="ARBA" id="ARBA00022448"/>
    </source>
</evidence>
<feature type="transmembrane region" description="Helical" evidence="7">
    <location>
        <begin position="136"/>
        <end position="156"/>
    </location>
</feature>
<evidence type="ECO:0000256" key="7">
    <source>
        <dbReference type="SAM" id="Phobius"/>
    </source>
</evidence>
<feature type="transmembrane region" description="Helical" evidence="7">
    <location>
        <begin position="95"/>
        <end position="116"/>
    </location>
</feature>
<dbReference type="Proteomes" id="UP000245911">
    <property type="component" value="Unassembled WGS sequence"/>
</dbReference>
<dbReference type="NCBIfam" id="TIGR00797">
    <property type="entry name" value="matE"/>
    <property type="match status" value="1"/>
</dbReference>
<organism evidence="8 9">
    <name type="scientific">Pararhodobacter oceanensis</name>
    <dbReference type="NCBI Taxonomy" id="2172121"/>
    <lineage>
        <taxon>Bacteria</taxon>
        <taxon>Pseudomonadati</taxon>
        <taxon>Pseudomonadota</taxon>
        <taxon>Alphaproteobacteria</taxon>
        <taxon>Rhodobacterales</taxon>
        <taxon>Paracoccaceae</taxon>
        <taxon>Pararhodobacter</taxon>
    </lineage>
</organism>
<evidence type="ECO:0000256" key="5">
    <source>
        <dbReference type="ARBA" id="ARBA00022989"/>
    </source>
</evidence>
<evidence type="ECO:0000256" key="4">
    <source>
        <dbReference type="ARBA" id="ARBA00022692"/>
    </source>
</evidence>
<comment type="similarity">
    <text evidence="2">Belongs to the multi antimicrobial extrusion (MATE) (TC 2.A.66.1) family.</text>
</comment>
<evidence type="ECO:0000313" key="8">
    <source>
        <dbReference type="EMBL" id="PVH29047.1"/>
    </source>
</evidence>
<feature type="transmembrane region" description="Helical" evidence="7">
    <location>
        <begin position="313"/>
        <end position="334"/>
    </location>
</feature>
<dbReference type="InterPro" id="IPR002528">
    <property type="entry name" value="MATE_fam"/>
</dbReference>
<feature type="transmembrane region" description="Helical" evidence="7">
    <location>
        <begin position="45"/>
        <end position="64"/>
    </location>
</feature>
<feature type="transmembrane region" description="Helical" evidence="7">
    <location>
        <begin position="383"/>
        <end position="399"/>
    </location>
</feature>
<feature type="transmembrane region" description="Helical" evidence="7">
    <location>
        <begin position="405"/>
        <end position="425"/>
    </location>
</feature>
<name>A0A2T8HUB3_9RHOB</name>
<dbReference type="InterPro" id="IPR050222">
    <property type="entry name" value="MATE_MdtK"/>
</dbReference>
<evidence type="ECO:0000256" key="1">
    <source>
        <dbReference type="ARBA" id="ARBA00004141"/>
    </source>
</evidence>
<dbReference type="CDD" id="cd13136">
    <property type="entry name" value="MATE_DinF_like"/>
    <property type="match status" value="1"/>
</dbReference>
<keyword evidence="6 7" id="KW-0472">Membrane</keyword>
<dbReference type="Pfam" id="PF01554">
    <property type="entry name" value="MatE"/>
    <property type="match status" value="2"/>
</dbReference>
<sequence length="435" mass="45815">MTQIAPQLTHARVLRIALPIVAANVTVPLLGLVDTAVVGQLGEAAPIGAVGLGAVILTSVYWIFGFLRMGTTGLAAQAHGAGDHDESGAILKRGLLVAAAAGALLITLQIPFTWAAFQLAPASAEVESLTAEYLAIRIWGAPAIIATYALSGWLIALERTRAVLALQVVMNGLNITLDILFVLGLGWGVAGVAGATLIAEIAGATFGLWLCRDALRRTAARIFDALRLRRMASVNGDIMVRSVLLQASFTSFLFLSAGQGDTQLAANQVLLQFLTLMAFLLDGFAFAAETLVGQAVGARRIPAFRRAVHLASIWSLGGALIMTLGFLLLGGTIIDTLTTAPEVRSAARAFLIWAALSPLFGVASFMLDGIFIGATRTHDMRNAMIVAVAGYAAALYLFLPLGNHGLWAAMFVLYVLRALTLGALYPRLLRSLDDA</sequence>
<comment type="caution">
    <text evidence="8">The sequence shown here is derived from an EMBL/GenBank/DDBJ whole genome shotgun (WGS) entry which is preliminary data.</text>
</comment>
<dbReference type="EMBL" id="QDKM01000003">
    <property type="protein sequence ID" value="PVH29047.1"/>
    <property type="molecule type" value="Genomic_DNA"/>
</dbReference>
<dbReference type="GO" id="GO:0015297">
    <property type="term" value="F:antiporter activity"/>
    <property type="evidence" value="ECO:0007669"/>
    <property type="project" value="InterPro"/>
</dbReference>
<dbReference type="PANTHER" id="PTHR43298:SF2">
    <property type="entry name" value="FMN_FAD EXPORTER YEEO-RELATED"/>
    <property type="match status" value="1"/>
</dbReference>
<dbReference type="RefSeq" id="WP_116558046.1">
    <property type="nucleotide sequence ID" value="NZ_QDKM01000003.1"/>
</dbReference>
<gene>
    <name evidence="8" type="ORF">DDE20_08450</name>
</gene>
<dbReference type="GO" id="GO:0005886">
    <property type="term" value="C:plasma membrane"/>
    <property type="evidence" value="ECO:0007669"/>
    <property type="project" value="TreeGrafter"/>
</dbReference>
<proteinExistence type="inferred from homology"/>
<dbReference type="AlphaFoldDB" id="A0A2T8HUB3"/>
<dbReference type="PANTHER" id="PTHR43298">
    <property type="entry name" value="MULTIDRUG RESISTANCE PROTEIN NORM-RELATED"/>
    <property type="match status" value="1"/>
</dbReference>
<reference evidence="8 9" key="1">
    <citation type="submission" date="2018-04" db="EMBL/GenBank/DDBJ databases">
        <title>Pararhodobacter oceanense sp. nov., isolated from marine intertidal sediment.</title>
        <authorList>
            <person name="Wang X.-L."/>
            <person name="Du Z.-J."/>
        </authorList>
    </citation>
    <scope>NUCLEOTIDE SEQUENCE [LARGE SCALE GENOMIC DNA]</scope>
    <source>
        <strain evidence="8 9">AM505</strain>
    </source>
</reference>
<comment type="subcellular location">
    <subcellularLocation>
        <location evidence="1">Membrane</location>
        <topology evidence="1">Multi-pass membrane protein</topology>
    </subcellularLocation>
</comment>
<feature type="transmembrane region" description="Helical" evidence="7">
    <location>
        <begin position="269"/>
        <end position="292"/>
    </location>
</feature>
<evidence type="ECO:0000313" key="9">
    <source>
        <dbReference type="Proteomes" id="UP000245911"/>
    </source>
</evidence>
<accession>A0A2T8HUB3</accession>
<feature type="transmembrane region" description="Helical" evidence="7">
    <location>
        <begin position="238"/>
        <end position="257"/>
    </location>
</feature>
<keyword evidence="5 7" id="KW-1133">Transmembrane helix</keyword>
<feature type="transmembrane region" description="Helical" evidence="7">
    <location>
        <begin position="189"/>
        <end position="211"/>
    </location>
</feature>